<dbReference type="PROSITE" id="PS51257">
    <property type="entry name" value="PROKAR_LIPOPROTEIN"/>
    <property type="match status" value="1"/>
</dbReference>
<dbReference type="Proteomes" id="UP000030152">
    <property type="component" value="Unassembled WGS sequence"/>
</dbReference>
<accession>A0A0A2M6D1</accession>
<keyword evidence="3" id="KW-1185">Reference proteome</keyword>
<evidence type="ECO:0000313" key="2">
    <source>
        <dbReference type="EMBL" id="KGO87839.1"/>
    </source>
</evidence>
<dbReference type="EMBL" id="JRLX01000003">
    <property type="protein sequence ID" value="KGO87839.1"/>
    <property type="molecule type" value="Genomic_DNA"/>
</dbReference>
<organism evidence="2 3">
    <name type="scientific">Flavobacterium rivuli WB 3.3-2 = DSM 21788</name>
    <dbReference type="NCBI Taxonomy" id="1121895"/>
    <lineage>
        <taxon>Bacteria</taxon>
        <taxon>Pseudomonadati</taxon>
        <taxon>Bacteroidota</taxon>
        <taxon>Flavobacteriia</taxon>
        <taxon>Flavobacteriales</taxon>
        <taxon>Flavobacteriaceae</taxon>
        <taxon>Flavobacterium</taxon>
    </lineage>
</organism>
<evidence type="ECO:0008006" key="4">
    <source>
        <dbReference type="Google" id="ProtNLM"/>
    </source>
</evidence>
<keyword evidence="1" id="KW-0732">Signal</keyword>
<feature type="chain" id="PRO_5001991719" description="Carboxypeptidase regulatory-like domain-containing protein" evidence="1">
    <location>
        <begin position="21"/>
        <end position="308"/>
    </location>
</feature>
<name>A0A0A2M6D1_9FLAO</name>
<proteinExistence type="predicted"/>
<dbReference type="AlphaFoldDB" id="A0A0A2M6D1"/>
<evidence type="ECO:0000256" key="1">
    <source>
        <dbReference type="SAM" id="SignalP"/>
    </source>
</evidence>
<gene>
    <name evidence="2" type="ORF">Q765_04965</name>
</gene>
<feature type="signal peptide" evidence="1">
    <location>
        <begin position="1"/>
        <end position="20"/>
    </location>
</feature>
<dbReference type="eggNOG" id="ENOG5032NUR">
    <property type="taxonomic scope" value="Bacteria"/>
</dbReference>
<sequence length="308" mass="35125">MIKFLIVLLAVISCSCSSKIVVKGNAATEGKSNLVLVVLNDTLSKYAETEYASIKTINKIYDNRKYVAKTDVNGKFKIKAYMNDSLYFISPNYISKKFRVADLAQQKSSFIILEPVPCLENVKCDEAHPKLNIVVAKKLKLTRVNTANCPNVVAFDSKYNAEYKVLKNVHGNFSKDIINFEVYSHNGIASMYNYDILLLYIADLCGKPVLVKYQFTDVYKTEDGRWAAPYNPFLYDGLNASEILSPEIIKFRQPIKILTTDTSQDWVKENFPAPYYEIRGNEVIPVYGNYIEDIIELKKKTVLKNYTF</sequence>
<evidence type="ECO:0000313" key="3">
    <source>
        <dbReference type="Proteomes" id="UP000030152"/>
    </source>
</evidence>
<dbReference type="RefSeq" id="WP_020212682.1">
    <property type="nucleotide sequence ID" value="NZ_JRLX01000003.1"/>
</dbReference>
<protein>
    <recommendedName>
        <fullName evidence="4">Carboxypeptidase regulatory-like domain-containing protein</fullName>
    </recommendedName>
</protein>
<comment type="caution">
    <text evidence="2">The sequence shown here is derived from an EMBL/GenBank/DDBJ whole genome shotgun (WGS) entry which is preliminary data.</text>
</comment>
<dbReference type="OrthoDB" id="6023725at2"/>
<reference evidence="2 3" key="1">
    <citation type="submission" date="2013-09" db="EMBL/GenBank/DDBJ databases">
        <authorList>
            <person name="Zeng Z."/>
            <person name="Chen C."/>
        </authorList>
    </citation>
    <scope>NUCLEOTIDE SEQUENCE [LARGE SCALE GENOMIC DNA]</scope>
    <source>
        <strain evidence="2 3">WB 3.3-2</strain>
    </source>
</reference>